<name>X0TXY8_9ZZZZ</name>
<evidence type="ECO:0000256" key="1">
    <source>
        <dbReference type="SAM" id="MobiDB-lite"/>
    </source>
</evidence>
<comment type="caution">
    <text evidence="2">The sequence shown here is derived from an EMBL/GenBank/DDBJ whole genome shotgun (WGS) entry which is preliminary data.</text>
</comment>
<accession>X0TXY8</accession>
<proteinExistence type="predicted"/>
<dbReference type="AlphaFoldDB" id="X0TXY8"/>
<gene>
    <name evidence="2" type="ORF">S01H1_24791</name>
</gene>
<feature type="compositionally biased region" description="Low complexity" evidence="1">
    <location>
        <begin position="28"/>
        <end position="44"/>
    </location>
</feature>
<dbReference type="EMBL" id="BARS01014928">
    <property type="protein sequence ID" value="GAF98169.1"/>
    <property type="molecule type" value="Genomic_DNA"/>
</dbReference>
<feature type="non-terminal residue" evidence="2">
    <location>
        <position position="51"/>
    </location>
</feature>
<protein>
    <submittedName>
        <fullName evidence="2">Uncharacterized protein</fullName>
    </submittedName>
</protein>
<reference evidence="2" key="1">
    <citation type="journal article" date="2014" name="Front. Microbiol.">
        <title>High frequency of phylogenetically diverse reductive dehalogenase-homologous genes in deep subseafloor sedimentary metagenomes.</title>
        <authorList>
            <person name="Kawai M."/>
            <person name="Futagami T."/>
            <person name="Toyoda A."/>
            <person name="Takaki Y."/>
            <person name="Nishi S."/>
            <person name="Hori S."/>
            <person name="Arai W."/>
            <person name="Tsubouchi T."/>
            <person name="Morono Y."/>
            <person name="Uchiyama I."/>
            <person name="Ito T."/>
            <person name="Fujiyama A."/>
            <person name="Inagaki F."/>
            <person name="Takami H."/>
        </authorList>
    </citation>
    <scope>NUCLEOTIDE SEQUENCE</scope>
    <source>
        <strain evidence="2">Expedition CK06-06</strain>
    </source>
</reference>
<evidence type="ECO:0000313" key="2">
    <source>
        <dbReference type="EMBL" id="GAF98169.1"/>
    </source>
</evidence>
<organism evidence="2">
    <name type="scientific">marine sediment metagenome</name>
    <dbReference type="NCBI Taxonomy" id="412755"/>
    <lineage>
        <taxon>unclassified sequences</taxon>
        <taxon>metagenomes</taxon>
        <taxon>ecological metagenomes</taxon>
    </lineage>
</organism>
<feature type="region of interest" description="Disordered" evidence="1">
    <location>
        <begin position="1"/>
        <end position="51"/>
    </location>
</feature>
<sequence>MMADEQEKENGGEAAPSGDPSDVGSSQAEAPAEPETLEAAKALLQEGKEKA</sequence>